<evidence type="ECO:0000313" key="4">
    <source>
        <dbReference type="Proteomes" id="UP000008810"/>
    </source>
</evidence>
<reference evidence="2 3" key="1">
    <citation type="journal article" date="2010" name="Nature">
        <title>Genome sequencing and analysis of the model grass Brachypodium distachyon.</title>
        <authorList>
            <consortium name="International Brachypodium Initiative"/>
        </authorList>
    </citation>
    <scope>NUCLEOTIDE SEQUENCE [LARGE SCALE GENOMIC DNA]</scope>
    <source>
        <strain evidence="2 3">Bd21</strain>
    </source>
</reference>
<dbReference type="FunCoup" id="I1I3W2">
    <property type="interactions" value="355"/>
</dbReference>
<dbReference type="InParanoid" id="I1I3W2"/>
<dbReference type="OrthoDB" id="665601at2759"/>
<reference evidence="2" key="2">
    <citation type="submission" date="2017-06" db="EMBL/GenBank/DDBJ databases">
        <title>WGS assembly of Brachypodium distachyon.</title>
        <authorList>
            <consortium name="The International Brachypodium Initiative"/>
            <person name="Lucas S."/>
            <person name="Harmon-Smith M."/>
            <person name="Lail K."/>
            <person name="Tice H."/>
            <person name="Grimwood J."/>
            <person name="Bruce D."/>
            <person name="Barry K."/>
            <person name="Shu S."/>
            <person name="Lindquist E."/>
            <person name="Wang M."/>
            <person name="Pitluck S."/>
            <person name="Vogel J.P."/>
            <person name="Garvin D.F."/>
            <person name="Mockler T.C."/>
            <person name="Schmutz J."/>
            <person name="Rokhsar D."/>
            <person name="Bevan M.W."/>
        </authorList>
    </citation>
    <scope>NUCLEOTIDE SEQUENCE</scope>
    <source>
        <strain evidence="2">Bd21</strain>
    </source>
</reference>
<evidence type="ECO:0000256" key="1">
    <source>
        <dbReference type="SAM" id="SignalP"/>
    </source>
</evidence>
<dbReference type="EnsemblPlants" id="KQJ96632">
    <property type="protein sequence ID" value="KQJ96632"/>
    <property type="gene ID" value="BRADI_3g26130v3"/>
</dbReference>
<proteinExistence type="predicted"/>
<evidence type="ECO:0008006" key="5">
    <source>
        <dbReference type="Google" id="ProtNLM"/>
    </source>
</evidence>
<protein>
    <recommendedName>
        <fullName evidence="5">Cystatin domain-containing protein</fullName>
    </recommendedName>
</protein>
<dbReference type="EMBL" id="CM000882">
    <property type="protein sequence ID" value="KQJ96632.1"/>
    <property type="molecule type" value="Genomic_DNA"/>
</dbReference>
<dbReference type="InterPro" id="IPR027214">
    <property type="entry name" value="Cystatin"/>
</dbReference>
<keyword evidence="4" id="KW-1185">Reference proteome</keyword>
<dbReference type="GO" id="GO:0004869">
    <property type="term" value="F:cysteine-type endopeptidase inhibitor activity"/>
    <property type="evidence" value="ECO:0007669"/>
    <property type="project" value="InterPro"/>
</dbReference>
<keyword evidence="1" id="KW-0732">Signal</keyword>
<accession>I1I3W2</accession>
<dbReference type="HOGENOM" id="CLU_113093_3_1_1"/>
<feature type="signal peptide" evidence="1">
    <location>
        <begin position="1"/>
        <end position="27"/>
    </location>
</feature>
<evidence type="ECO:0000313" key="2">
    <source>
        <dbReference type="EMBL" id="KQJ96632.1"/>
    </source>
</evidence>
<reference evidence="3" key="3">
    <citation type="submission" date="2018-08" db="UniProtKB">
        <authorList>
            <consortium name="EnsemblPlants"/>
        </authorList>
    </citation>
    <scope>IDENTIFICATION</scope>
    <source>
        <strain evidence="3">cv. Bd21</strain>
    </source>
</reference>
<dbReference type="AlphaFoldDB" id="I1I3W2"/>
<dbReference type="eggNOG" id="ENOG502R61P">
    <property type="taxonomic scope" value="Eukaryota"/>
</dbReference>
<gene>
    <name evidence="2" type="ORF">BRADI_3g26130v3</name>
</gene>
<dbReference type="PANTHER" id="PTHR47116">
    <property type="entry name" value="PHLOEM FILAMENT PROTEIN"/>
    <property type="match status" value="1"/>
</dbReference>
<evidence type="ECO:0000313" key="3">
    <source>
        <dbReference type="EnsemblPlants" id="KQJ96632"/>
    </source>
</evidence>
<sequence>MKQSAAVAALALVVAAAVLLPVARVQAIETRPSKYTYQEDVNSDFVKGLGRFAVTVYKLAHELTSMSYASTSQCWSVPSNEGVEYWMVITVQDGTGAYGYGRYVCIVWGIPGSESKTWKLLSCNSTS</sequence>
<dbReference type="Gramene" id="KQJ96632">
    <property type="protein sequence ID" value="KQJ96632"/>
    <property type="gene ID" value="BRADI_3g26130v3"/>
</dbReference>
<name>I1I3W2_BRADI</name>
<dbReference type="OMA" id="HMIPMSY"/>
<organism evidence="3">
    <name type="scientific">Brachypodium distachyon</name>
    <name type="common">Purple false brome</name>
    <name type="synonym">Trachynia distachya</name>
    <dbReference type="NCBI Taxonomy" id="15368"/>
    <lineage>
        <taxon>Eukaryota</taxon>
        <taxon>Viridiplantae</taxon>
        <taxon>Streptophyta</taxon>
        <taxon>Embryophyta</taxon>
        <taxon>Tracheophyta</taxon>
        <taxon>Spermatophyta</taxon>
        <taxon>Magnoliopsida</taxon>
        <taxon>Liliopsida</taxon>
        <taxon>Poales</taxon>
        <taxon>Poaceae</taxon>
        <taxon>BOP clade</taxon>
        <taxon>Pooideae</taxon>
        <taxon>Stipodae</taxon>
        <taxon>Brachypodieae</taxon>
        <taxon>Brachypodium</taxon>
    </lineage>
</organism>
<dbReference type="Proteomes" id="UP000008810">
    <property type="component" value="Chromosome 3"/>
</dbReference>
<feature type="chain" id="PRO_5013982776" description="Cystatin domain-containing protein" evidence="1">
    <location>
        <begin position="28"/>
        <end position="127"/>
    </location>
</feature>